<dbReference type="PROSITE" id="PS50889">
    <property type="entry name" value="S4"/>
    <property type="match status" value="1"/>
</dbReference>
<reference evidence="5 6" key="1">
    <citation type="submission" date="2016-02" db="EMBL/GenBank/DDBJ databases">
        <authorList>
            <consortium name="Pathogen Informatics"/>
        </authorList>
    </citation>
    <scope>NUCLEOTIDE SEQUENCE [LARGE SCALE GENOMIC DNA]</scope>
    <source>
        <strain evidence="5 6">RC20</strain>
    </source>
</reference>
<dbReference type="SUPFAM" id="SSF53335">
    <property type="entry name" value="S-adenosyl-L-methionine-dependent methyltransferases"/>
    <property type="match status" value="1"/>
</dbReference>
<evidence type="ECO:0000313" key="6">
    <source>
        <dbReference type="Proteomes" id="UP000069632"/>
    </source>
</evidence>
<dbReference type="Gene3D" id="3.40.50.150">
    <property type="entry name" value="Vaccinia Virus protein VP39"/>
    <property type="match status" value="1"/>
</dbReference>
<protein>
    <submittedName>
        <fullName evidence="5">Ribosomal RNA large subunit methyltransferase J</fullName>
        <ecNumber evidence="5">2.1.1.-</ecNumber>
        <ecNumber evidence="5">2.1.1.226</ecNumber>
    </submittedName>
</protein>
<dbReference type="InterPro" id="IPR004538">
    <property type="entry name" value="Hemolysin_A/TlyA"/>
</dbReference>
<keyword evidence="5" id="KW-0808">Transferase</keyword>
<evidence type="ECO:0000256" key="3">
    <source>
        <dbReference type="PROSITE-ProRule" id="PRU00182"/>
    </source>
</evidence>
<dbReference type="InterPro" id="IPR002942">
    <property type="entry name" value="S4_RNA-bd"/>
</dbReference>
<dbReference type="GO" id="GO:0008168">
    <property type="term" value="F:methyltransferase activity"/>
    <property type="evidence" value="ECO:0007669"/>
    <property type="project" value="UniProtKB-KW"/>
</dbReference>
<dbReference type="PANTHER" id="PTHR32319">
    <property type="entry name" value="BACTERIAL HEMOLYSIN-LIKE PROTEIN"/>
    <property type="match status" value="1"/>
</dbReference>
<evidence type="ECO:0000256" key="2">
    <source>
        <dbReference type="ARBA" id="ARBA00029460"/>
    </source>
</evidence>
<dbReference type="EMBL" id="FIZP01000002">
    <property type="protein sequence ID" value="CZE47188.1"/>
    <property type="molecule type" value="Genomic_DNA"/>
</dbReference>
<dbReference type="NCBIfam" id="TIGR00478">
    <property type="entry name" value="tly"/>
    <property type="match status" value="1"/>
</dbReference>
<dbReference type="Gene3D" id="3.10.290.10">
    <property type="entry name" value="RNA-binding S4 domain"/>
    <property type="match status" value="1"/>
</dbReference>
<feature type="domain" description="RNA-binding S4" evidence="4">
    <location>
        <begin position="1"/>
        <end position="58"/>
    </location>
</feature>
<dbReference type="PANTHER" id="PTHR32319:SF0">
    <property type="entry name" value="BACTERIAL HEMOLYSIN-LIKE PROTEIN"/>
    <property type="match status" value="1"/>
</dbReference>
<dbReference type="InterPro" id="IPR029063">
    <property type="entry name" value="SAM-dependent_MTases_sf"/>
</dbReference>
<sequence>MFVANALNISRNKASQMIKDGKILLDGEVLDKASSEILGGEVLATDEIYVSRAALKLKGFLQNVGLEISGKTALDIGSSTGGFVQILLENGAKSVVALDVGSMQLDENLRNDTRVKVLENTDIREFKNQSQFDIVTCDVSFISLNLILSYIEPLFKEHMILLFKPQFEVGKEAKRNKSGVVVDKKAIERAMAKFELKCASLGLLIQEKQESQIKGKEGNSEYFYLFKKAF</sequence>
<evidence type="ECO:0000259" key="4">
    <source>
        <dbReference type="SMART" id="SM00363"/>
    </source>
</evidence>
<dbReference type="Proteomes" id="UP000069632">
    <property type="component" value="Unassembled WGS sequence"/>
</dbReference>
<keyword evidence="5" id="KW-0489">Methyltransferase</keyword>
<dbReference type="InterPro" id="IPR036986">
    <property type="entry name" value="S4_RNA-bd_sf"/>
</dbReference>
<organism evidence="5 6">
    <name type="scientific">Campylobacter geochelonis</name>
    <dbReference type="NCBI Taxonomy" id="1780362"/>
    <lineage>
        <taxon>Bacteria</taxon>
        <taxon>Pseudomonadati</taxon>
        <taxon>Campylobacterota</taxon>
        <taxon>Epsilonproteobacteria</taxon>
        <taxon>Campylobacterales</taxon>
        <taxon>Campylobacteraceae</taxon>
        <taxon>Campylobacter</taxon>
    </lineage>
</organism>
<evidence type="ECO:0000256" key="1">
    <source>
        <dbReference type="ARBA" id="ARBA00022884"/>
    </source>
</evidence>
<evidence type="ECO:0000313" key="5">
    <source>
        <dbReference type="EMBL" id="CZE47188.1"/>
    </source>
</evidence>
<dbReference type="EC" id="2.1.1.226" evidence="5"/>
<keyword evidence="1 3" id="KW-0694">RNA-binding</keyword>
<dbReference type="SUPFAM" id="SSF55174">
    <property type="entry name" value="Alpha-L RNA-binding motif"/>
    <property type="match status" value="1"/>
</dbReference>
<proteinExistence type="inferred from homology"/>
<dbReference type="Pfam" id="PF01479">
    <property type="entry name" value="S4"/>
    <property type="match status" value="1"/>
</dbReference>
<gene>
    <name evidence="5" type="primary">rrmJ</name>
    <name evidence="5" type="ORF">ERS672216_00760</name>
</gene>
<dbReference type="CDD" id="cd00165">
    <property type="entry name" value="S4"/>
    <property type="match status" value="1"/>
</dbReference>
<dbReference type="InterPro" id="IPR002877">
    <property type="entry name" value="RNA_MeTrfase_FtsJ_dom"/>
</dbReference>
<keyword evidence="6" id="KW-1185">Reference proteome</keyword>
<dbReference type="CDD" id="cd02440">
    <property type="entry name" value="AdoMet_MTases"/>
    <property type="match status" value="1"/>
</dbReference>
<comment type="similarity">
    <text evidence="2">Belongs to the TlyA family.</text>
</comment>
<dbReference type="Pfam" id="PF01728">
    <property type="entry name" value="FtsJ"/>
    <property type="match status" value="1"/>
</dbReference>
<dbReference type="EC" id="2.1.1.-" evidence="5"/>
<dbReference type="AlphaFoldDB" id="A0A128EN42"/>
<dbReference type="InterPro" id="IPR047048">
    <property type="entry name" value="TlyA"/>
</dbReference>
<dbReference type="GO" id="GO:0003723">
    <property type="term" value="F:RNA binding"/>
    <property type="evidence" value="ECO:0007669"/>
    <property type="project" value="UniProtKB-KW"/>
</dbReference>
<name>A0A128EN42_9BACT</name>
<dbReference type="GO" id="GO:0032259">
    <property type="term" value="P:methylation"/>
    <property type="evidence" value="ECO:0007669"/>
    <property type="project" value="UniProtKB-KW"/>
</dbReference>
<accession>A0A128EN42</accession>
<dbReference type="SMART" id="SM00363">
    <property type="entry name" value="S4"/>
    <property type="match status" value="1"/>
</dbReference>